<evidence type="ECO:0000313" key="3">
    <source>
        <dbReference type="Proteomes" id="UP000308092"/>
    </source>
</evidence>
<feature type="compositionally biased region" description="Acidic residues" evidence="1">
    <location>
        <begin position="30"/>
        <end position="59"/>
    </location>
</feature>
<dbReference type="VEuPathDB" id="FungiDB:EYZ11_001267"/>
<gene>
    <name evidence="2" type="ORF">EYZ11_001267</name>
</gene>
<dbReference type="EMBL" id="SOSA01000022">
    <property type="protein sequence ID" value="THC99268.1"/>
    <property type="molecule type" value="Genomic_DNA"/>
</dbReference>
<evidence type="ECO:0000313" key="2">
    <source>
        <dbReference type="EMBL" id="THC99268.1"/>
    </source>
</evidence>
<feature type="region of interest" description="Disordered" evidence="1">
    <location>
        <begin position="1"/>
        <end position="88"/>
    </location>
</feature>
<protein>
    <submittedName>
        <fullName evidence="2">Uncharacterized protein</fullName>
    </submittedName>
</protein>
<dbReference type="Proteomes" id="UP000308092">
    <property type="component" value="Unassembled WGS sequence"/>
</dbReference>
<dbReference type="AlphaFoldDB" id="A0A4S3JV27"/>
<keyword evidence="3" id="KW-1185">Reference proteome</keyword>
<reference evidence="2 3" key="1">
    <citation type="submission" date="2019-03" db="EMBL/GenBank/DDBJ databases">
        <title>The genome sequence of a newly discovered highly antifungal drug resistant Aspergillus species, Aspergillus tanneri NIH 1004.</title>
        <authorList>
            <person name="Mounaud S."/>
            <person name="Singh I."/>
            <person name="Joardar V."/>
            <person name="Pakala S."/>
            <person name="Pakala S."/>
            <person name="Venepally P."/>
            <person name="Hoover J."/>
            <person name="Nierman W."/>
            <person name="Chung J."/>
            <person name="Losada L."/>
        </authorList>
    </citation>
    <scope>NUCLEOTIDE SEQUENCE [LARGE SCALE GENOMIC DNA]</scope>
    <source>
        <strain evidence="2 3">NIH1004</strain>
    </source>
</reference>
<proteinExistence type="predicted"/>
<sequence length="88" mass="10016">MSSSPTSDDRSQPSSRGDSSAVWHPAREWLEEDEEDEDFEPESELSSDERDDLNDEEPEDRGPNTFNLWTPRMTEKVGMAEQDGRVGV</sequence>
<feature type="compositionally biased region" description="Polar residues" evidence="1">
    <location>
        <begin position="1"/>
        <end position="18"/>
    </location>
</feature>
<name>A0A4S3JV27_9EURO</name>
<organism evidence="2 3">
    <name type="scientific">Aspergillus tanneri</name>
    <dbReference type="NCBI Taxonomy" id="1220188"/>
    <lineage>
        <taxon>Eukaryota</taxon>
        <taxon>Fungi</taxon>
        <taxon>Dikarya</taxon>
        <taxon>Ascomycota</taxon>
        <taxon>Pezizomycotina</taxon>
        <taxon>Eurotiomycetes</taxon>
        <taxon>Eurotiomycetidae</taxon>
        <taxon>Eurotiales</taxon>
        <taxon>Aspergillaceae</taxon>
        <taxon>Aspergillus</taxon>
        <taxon>Aspergillus subgen. Circumdati</taxon>
    </lineage>
</organism>
<accession>A0A4S3JV27</accession>
<evidence type="ECO:0000256" key="1">
    <source>
        <dbReference type="SAM" id="MobiDB-lite"/>
    </source>
</evidence>
<comment type="caution">
    <text evidence="2">The sequence shown here is derived from an EMBL/GenBank/DDBJ whole genome shotgun (WGS) entry which is preliminary data.</text>
</comment>